<proteinExistence type="predicted"/>
<feature type="chain" id="PRO_5014824512" evidence="1">
    <location>
        <begin position="19"/>
        <end position="67"/>
    </location>
</feature>
<dbReference type="AlphaFoldDB" id="A0A2M4CFA6"/>
<feature type="signal peptide" evidence="1">
    <location>
        <begin position="1"/>
        <end position="18"/>
    </location>
</feature>
<reference evidence="2" key="1">
    <citation type="submission" date="2018-01" db="EMBL/GenBank/DDBJ databases">
        <title>An insight into the sialome of Amazonian anophelines.</title>
        <authorList>
            <person name="Ribeiro J.M."/>
            <person name="Scarpassa V."/>
            <person name="Calvo E."/>
        </authorList>
    </citation>
    <scope>NUCLEOTIDE SEQUENCE</scope>
    <source>
        <tissue evidence="2">Salivary glands</tissue>
    </source>
</reference>
<evidence type="ECO:0000256" key="1">
    <source>
        <dbReference type="SAM" id="SignalP"/>
    </source>
</evidence>
<evidence type="ECO:0000313" key="2">
    <source>
        <dbReference type="EMBL" id="MBW64004.1"/>
    </source>
</evidence>
<sequence>MRFLGFVFLFFTTNYRLGQSCSFYSTPRHAMQHRMHRKTSLANERAQLTTTLSRMTCSRTGSPSSCE</sequence>
<keyword evidence="1" id="KW-0732">Signal</keyword>
<name>A0A2M4CFA6_9DIPT</name>
<protein>
    <submittedName>
        <fullName evidence="2">Putative secreted protein</fullName>
    </submittedName>
</protein>
<accession>A0A2M4CFA6</accession>
<dbReference type="EMBL" id="GGFJ01014863">
    <property type="protein sequence ID" value="MBW64004.1"/>
    <property type="molecule type" value="Transcribed_RNA"/>
</dbReference>
<organism evidence="2">
    <name type="scientific">Anopheles marajoara</name>
    <dbReference type="NCBI Taxonomy" id="58244"/>
    <lineage>
        <taxon>Eukaryota</taxon>
        <taxon>Metazoa</taxon>
        <taxon>Ecdysozoa</taxon>
        <taxon>Arthropoda</taxon>
        <taxon>Hexapoda</taxon>
        <taxon>Insecta</taxon>
        <taxon>Pterygota</taxon>
        <taxon>Neoptera</taxon>
        <taxon>Endopterygota</taxon>
        <taxon>Diptera</taxon>
        <taxon>Nematocera</taxon>
        <taxon>Culicoidea</taxon>
        <taxon>Culicidae</taxon>
        <taxon>Anophelinae</taxon>
        <taxon>Anopheles</taxon>
    </lineage>
</organism>